<feature type="transmembrane region" description="Helical" evidence="6">
    <location>
        <begin position="183"/>
        <end position="201"/>
    </location>
</feature>
<proteinExistence type="predicted"/>
<dbReference type="EMBL" id="CP000746">
    <property type="protein sequence ID" value="ABR74264.1"/>
    <property type="molecule type" value="Genomic_DNA"/>
</dbReference>
<keyword evidence="2" id="KW-1003">Cell membrane</keyword>
<dbReference type="InterPro" id="IPR050638">
    <property type="entry name" value="AA-Vitamin_Transporters"/>
</dbReference>
<feature type="transmembrane region" description="Helical" evidence="6">
    <location>
        <begin position="276"/>
        <end position="293"/>
    </location>
</feature>
<dbReference type="GO" id="GO:0005886">
    <property type="term" value="C:plasma membrane"/>
    <property type="evidence" value="ECO:0007669"/>
    <property type="project" value="UniProtKB-SubCell"/>
</dbReference>
<dbReference type="KEGG" id="asu:Asuc_0894"/>
<evidence type="ECO:0000313" key="8">
    <source>
        <dbReference type="EMBL" id="ABR74264.1"/>
    </source>
</evidence>
<dbReference type="STRING" id="339671.Asuc_0894"/>
<reference evidence="9" key="1">
    <citation type="journal article" date="2010" name="BMC Genomics">
        <title>A genomic perspective on the potential of Actinobacillus succinogenes for industrial succinate production.</title>
        <authorList>
            <person name="McKinlay J.B."/>
            <person name="Laivenieks M."/>
            <person name="Schindler B.D."/>
            <person name="McKinlay A.A."/>
            <person name="Siddaramappa S."/>
            <person name="Challacombe J.F."/>
            <person name="Lowry S.R."/>
            <person name="Clum A."/>
            <person name="Lapidus A.L."/>
            <person name="Burkhart K.B."/>
            <person name="Harkins V."/>
            <person name="Vieille C."/>
        </authorList>
    </citation>
    <scope>NUCLEOTIDE SEQUENCE [LARGE SCALE GENOMIC DNA]</scope>
    <source>
        <strain evidence="9">ATCC 55618 / DSM 22257 / CCUG 43843 / 130Z</strain>
    </source>
</reference>
<evidence type="ECO:0000256" key="2">
    <source>
        <dbReference type="ARBA" id="ARBA00022475"/>
    </source>
</evidence>
<keyword evidence="3 6" id="KW-0812">Transmembrane</keyword>
<evidence type="ECO:0000256" key="4">
    <source>
        <dbReference type="ARBA" id="ARBA00022989"/>
    </source>
</evidence>
<name>A6VMR7_ACTSZ</name>
<sequence>MNNRFVIAIVYMVLSGLAFPIIRYVSLHFHVLNNNAVRLLSAGIVFIFIALWKFRQQVEYVLRNPKVMFNLLIIAVIMFFNIYLSTEGLKYTTALTGSIFGIIMMPVAMIMAAFFYRDEREHLKSSRFYLGALIALISSFAFVLGNDNQGESIDLVKGTLLLTGWIVVQPIQNLIVKKVAKNIHSIVISASTATLSGLIYLATASRTGVIYQLSEVGSSMLIILIVAGIYCLMTGMFLAFYIVQKQGLVFFNILQLLVPVSTAIIGFIMLGETVSFYQVIAMISVMLGCFIALRK</sequence>
<comment type="subcellular location">
    <subcellularLocation>
        <location evidence="1">Cell membrane</location>
        <topology evidence="1">Multi-pass membrane protein</topology>
    </subcellularLocation>
</comment>
<evidence type="ECO:0000256" key="3">
    <source>
        <dbReference type="ARBA" id="ARBA00022692"/>
    </source>
</evidence>
<dbReference type="OrthoDB" id="5689580at2"/>
<dbReference type="AlphaFoldDB" id="A6VMR7"/>
<dbReference type="PANTHER" id="PTHR32322">
    <property type="entry name" value="INNER MEMBRANE TRANSPORTER"/>
    <property type="match status" value="1"/>
</dbReference>
<evidence type="ECO:0000313" key="9">
    <source>
        <dbReference type="Proteomes" id="UP000001114"/>
    </source>
</evidence>
<feature type="transmembrane region" description="Helical" evidence="6">
    <location>
        <begin position="37"/>
        <end position="55"/>
    </location>
</feature>
<evidence type="ECO:0000256" key="5">
    <source>
        <dbReference type="ARBA" id="ARBA00023136"/>
    </source>
</evidence>
<dbReference type="Proteomes" id="UP000001114">
    <property type="component" value="Chromosome"/>
</dbReference>
<dbReference type="HOGENOM" id="CLU_1011207_0_0_6"/>
<dbReference type="Pfam" id="PF00892">
    <property type="entry name" value="EamA"/>
    <property type="match status" value="2"/>
</dbReference>
<dbReference type="InterPro" id="IPR037185">
    <property type="entry name" value="EmrE-like"/>
</dbReference>
<feature type="transmembrane region" description="Helical" evidence="6">
    <location>
        <begin position="91"/>
        <end position="116"/>
    </location>
</feature>
<feature type="domain" description="EamA" evidence="7">
    <location>
        <begin position="174"/>
        <end position="293"/>
    </location>
</feature>
<evidence type="ECO:0000259" key="7">
    <source>
        <dbReference type="Pfam" id="PF00892"/>
    </source>
</evidence>
<gene>
    <name evidence="8" type="ordered locus">Asuc_0894</name>
</gene>
<dbReference type="SUPFAM" id="SSF103481">
    <property type="entry name" value="Multidrug resistance efflux transporter EmrE"/>
    <property type="match status" value="2"/>
</dbReference>
<dbReference type="RefSeq" id="WP_012072642.1">
    <property type="nucleotide sequence ID" value="NC_009655.1"/>
</dbReference>
<feature type="transmembrane region" description="Helical" evidence="6">
    <location>
        <begin position="221"/>
        <end position="242"/>
    </location>
</feature>
<feature type="transmembrane region" description="Helical" evidence="6">
    <location>
        <begin position="128"/>
        <end position="146"/>
    </location>
</feature>
<feature type="transmembrane region" description="Helical" evidence="6">
    <location>
        <begin position="158"/>
        <end position="176"/>
    </location>
</feature>
<dbReference type="eggNOG" id="COG0697">
    <property type="taxonomic scope" value="Bacteria"/>
</dbReference>
<keyword evidence="4 6" id="KW-1133">Transmembrane helix</keyword>
<keyword evidence="5 6" id="KW-0472">Membrane</keyword>
<dbReference type="InterPro" id="IPR000620">
    <property type="entry name" value="EamA_dom"/>
</dbReference>
<feature type="transmembrane region" description="Helical" evidence="6">
    <location>
        <begin position="67"/>
        <end position="85"/>
    </location>
</feature>
<feature type="domain" description="EamA" evidence="7">
    <location>
        <begin position="7"/>
        <end position="140"/>
    </location>
</feature>
<accession>A6VMR7</accession>
<feature type="transmembrane region" description="Helical" evidence="6">
    <location>
        <begin position="5"/>
        <end position="25"/>
    </location>
</feature>
<dbReference type="PANTHER" id="PTHR32322:SF18">
    <property type="entry name" value="S-ADENOSYLMETHIONINE_S-ADENOSYLHOMOCYSTEINE TRANSPORTER"/>
    <property type="match status" value="1"/>
</dbReference>
<keyword evidence="9" id="KW-1185">Reference proteome</keyword>
<organism evidence="8 9">
    <name type="scientific">Actinobacillus succinogenes (strain ATCC 55618 / DSM 22257 / CCUG 43843 / 130Z)</name>
    <dbReference type="NCBI Taxonomy" id="339671"/>
    <lineage>
        <taxon>Bacteria</taxon>
        <taxon>Pseudomonadati</taxon>
        <taxon>Pseudomonadota</taxon>
        <taxon>Gammaproteobacteria</taxon>
        <taxon>Pasteurellales</taxon>
        <taxon>Pasteurellaceae</taxon>
        <taxon>Actinobacillus</taxon>
    </lineage>
</organism>
<feature type="transmembrane region" description="Helical" evidence="6">
    <location>
        <begin position="249"/>
        <end position="270"/>
    </location>
</feature>
<evidence type="ECO:0000256" key="6">
    <source>
        <dbReference type="SAM" id="Phobius"/>
    </source>
</evidence>
<protein>
    <recommendedName>
        <fullName evidence="7">EamA domain-containing protein</fullName>
    </recommendedName>
</protein>
<evidence type="ECO:0000256" key="1">
    <source>
        <dbReference type="ARBA" id="ARBA00004651"/>
    </source>
</evidence>